<dbReference type="InterPro" id="IPR051790">
    <property type="entry name" value="Cytochrome_c-biogenesis_DsbD"/>
</dbReference>
<sequence length="226" mass="23573">MQQWITQIAQSPEFSLLMIPAALIAGLITALTACSNYPVLTAIAAYSAGREQKSLSANMSISAGYFVATAVCLTLIGTVAASASAFTHYGKLIIGFIVIFFGLSLLGLMPFKLPKLNILKNDNTERFGGAIVFGIVMGTASSATSFSCCAPLLWLILAALAVKGGIIFSALSMAAFAIGFCVPAIAVLFGVSTTGLSKAMNKHINKVKVATGIILTAMGFWFLTTI</sequence>
<dbReference type="InterPro" id="IPR003834">
    <property type="entry name" value="Cyt_c_assmbl_TM_dom"/>
</dbReference>
<comment type="caution">
    <text evidence="8">The sequence shown here is derived from an EMBL/GenBank/DDBJ whole genome shotgun (WGS) entry which is preliminary data.</text>
</comment>
<feature type="transmembrane region" description="Helical" evidence="6">
    <location>
        <begin position="65"/>
        <end position="86"/>
    </location>
</feature>
<evidence type="ECO:0000256" key="4">
    <source>
        <dbReference type="ARBA" id="ARBA00022989"/>
    </source>
</evidence>
<evidence type="ECO:0000259" key="7">
    <source>
        <dbReference type="Pfam" id="PF02683"/>
    </source>
</evidence>
<comment type="subcellular location">
    <subcellularLocation>
        <location evidence="1">Membrane</location>
        <topology evidence="1">Multi-pass membrane protein</topology>
    </subcellularLocation>
</comment>
<dbReference type="PANTHER" id="PTHR31272:SF9">
    <property type="entry name" value="BLL1027 PROTEIN"/>
    <property type="match status" value="1"/>
</dbReference>
<feature type="transmembrane region" description="Helical" evidence="6">
    <location>
        <begin position="92"/>
        <end position="111"/>
    </location>
</feature>
<evidence type="ECO:0000256" key="1">
    <source>
        <dbReference type="ARBA" id="ARBA00004141"/>
    </source>
</evidence>
<comment type="similarity">
    <text evidence="2">Belongs to the DsbD family.</text>
</comment>
<organism evidence="8">
    <name type="scientific">marine sediment metagenome</name>
    <dbReference type="NCBI Taxonomy" id="412755"/>
    <lineage>
        <taxon>unclassified sequences</taxon>
        <taxon>metagenomes</taxon>
        <taxon>ecological metagenomes</taxon>
    </lineage>
</organism>
<proteinExistence type="inferred from homology"/>
<evidence type="ECO:0000256" key="2">
    <source>
        <dbReference type="ARBA" id="ARBA00006143"/>
    </source>
</evidence>
<dbReference type="PANTHER" id="PTHR31272">
    <property type="entry name" value="CYTOCHROME C-TYPE BIOGENESIS PROTEIN HI_1454-RELATED"/>
    <property type="match status" value="1"/>
</dbReference>
<evidence type="ECO:0000256" key="6">
    <source>
        <dbReference type="SAM" id="Phobius"/>
    </source>
</evidence>
<feature type="transmembrane region" description="Helical" evidence="6">
    <location>
        <begin position="131"/>
        <end position="160"/>
    </location>
</feature>
<gene>
    <name evidence="8" type="ORF">LCGC14_2668000</name>
</gene>
<accession>A0A0F8ZQ23</accession>
<keyword evidence="3 6" id="KW-0812">Transmembrane</keyword>
<dbReference type="AlphaFoldDB" id="A0A0F8ZQ23"/>
<protein>
    <recommendedName>
        <fullName evidence="7">Cytochrome C biogenesis protein transmembrane domain-containing protein</fullName>
    </recommendedName>
</protein>
<feature type="transmembrane region" description="Helical" evidence="6">
    <location>
        <begin position="166"/>
        <end position="191"/>
    </location>
</feature>
<dbReference type="Pfam" id="PF02683">
    <property type="entry name" value="DsbD_TM"/>
    <property type="match status" value="1"/>
</dbReference>
<evidence type="ECO:0000256" key="3">
    <source>
        <dbReference type="ARBA" id="ARBA00022692"/>
    </source>
</evidence>
<dbReference type="GO" id="GO:0016020">
    <property type="term" value="C:membrane"/>
    <property type="evidence" value="ECO:0007669"/>
    <property type="project" value="UniProtKB-SubCell"/>
</dbReference>
<evidence type="ECO:0000313" key="8">
    <source>
        <dbReference type="EMBL" id="KKK95918.1"/>
    </source>
</evidence>
<dbReference type="GO" id="GO:0017004">
    <property type="term" value="P:cytochrome complex assembly"/>
    <property type="evidence" value="ECO:0007669"/>
    <property type="project" value="InterPro"/>
</dbReference>
<evidence type="ECO:0000256" key="5">
    <source>
        <dbReference type="ARBA" id="ARBA00023136"/>
    </source>
</evidence>
<dbReference type="EMBL" id="LAZR01046702">
    <property type="protein sequence ID" value="KKK95918.1"/>
    <property type="molecule type" value="Genomic_DNA"/>
</dbReference>
<reference evidence="8" key="1">
    <citation type="journal article" date="2015" name="Nature">
        <title>Complex archaea that bridge the gap between prokaryotes and eukaryotes.</title>
        <authorList>
            <person name="Spang A."/>
            <person name="Saw J.H."/>
            <person name="Jorgensen S.L."/>
            <person name="Zaremba-Niedzwiedzka K."/>
            <person name="Martijn J."/>
            <person name="Lind A.E."/>
            <person name="van Eijk R."/>
            <person name="Schleper C."/>
            <person name="Guy L."/>
            <person name="Ettema T.J."/>
        </authorList>
    </citation>
    <scope>NUCLEOTIDE SEQUENCE</scope>
</reference>
<name>A0A0F8ZQ23_9ZZZZ</name>
<feature type="transmembrane region" description="Helical" evidence="6">
    <location>
        <begin position="203"/>
        <end position="223"/>
    </location>
</feature>
<keyword evidence="5 6" id="KW-0472">Membrane</keyword>
<feature type="transmembrane region" description="Helical" evidence="6">
    <location>
        <begin position="21"/>
        <end position="44"/>
    </location>
</feature>
<feature type="domain" description="Cytochrome C biogenesis protein transmembrane" evidence="7">
    <location>
        <begin position="17"/>
        <end position="225"/>
    </location>
</feature>
<keyword evidence="4 6" id="KW-1133">Transmembrane helix</keyword>